<comment type="subunit">
    <text evidence="11">Component of the MCM2-7 complex.</text>
</comment>
<dbReference type="Proteomes" id="UP000011082">
    <property type="component" value="Unassembled WGS sequence"/>
</dbReference>
<dbReference type="HOGENOM" id="CLU_000995_7_2_1"/>
<evidence type="ECO:0000256" key="6">
    <source>
        <dbReference type="ARBA" id="ARBA00022806"/>
    </source>
</evidence>
<dbReference type="STRING" id="993615.L2GL32"/>
<dbReference type="FunCoup" id="L2GL32">
    <property type="interactions" value="194"/>
</dbReference>
<dbReference type="GO" id="GO:0043596">
    <property type="term" value="C:nuclear replication fork"/>
    <property type="evidence" value="ECO:0007669"/>
    <property type="project" value="UniProtKB-ARBA"/>
</dbReference>
<protein>
    <recommendedName>
        <fullName evidence="11">DNA replication licensing factor MCM4</fullName>
        <ecNumber evidence="11">3.6.4.12</ecNumber>
    </recommendedName>
</protein>
<dbReference type="InterPro" id="IPR027417">
    <property type="entry name" value="P-loop_NTPase"/>
</dbReference>
<keyword evidence="14" id="KW-1185">Reference proteome</keyword>
<dbReference type="Gene3D" id="2.20.28.10">
    <property type="match status" value="1"/>
</dbReference>
<name>L2GL32_VITCO</name>
<evidence type="ECO:0000256" key="8">
    <source>
        <dbReference type="ARBA" id="ARBA00023125"/>
    </source>
</evidence>
<dbReference type="GO" id="GO:0003697">
    <property type="term" value="F:single-stranded DNA binding"/>
    <property type="evidence" value="ECO:0007669"/>
    <property type="project" value="TreeGrafter"/>
</dbReference>
<dbReference type="GO" id="GO:0016787">
    <property type="term" value="F:hydrolase activity"/>
    <property type="evidence" value="ECO:0007669"/>
    <property type="project" value="UniProtKB-KW"/>
</dbReference>
<dbReference type="GO" id="GO:0005524">
    <property type="term" value="F:ATP binding"/>
    <property type="evidence" value="ECO:0007669"/>
    <property type="project" value="UniProtKB-UniRule"/>
</dbReference>
<dbReference type="GO" id="GO:0000727">
    <property type="term" value="P:double-strand break repair via break-induced replication"/>
    <property type="evidence" value="ECO:0007669"/>
    <property type="project" value="TreeGrafter"/>
</dbReference>
<evidence type="ECO:0000256" key="2">
    <source>
        <dbReference type="ARBA" id="ARBA00008010"/>
    </source>
</evidence>
<dbReference type="GO" id="GO:0006279">
    <property type="term" value="P:premeiotic DNA replication"/>
    <property type="evidence" value="ECO:0007669"/>
    <property type="project" value="UniProtKB-ARBA"/>
</dbReference>
<keyword evidence="9 11" id="KW-0539">Nucleus</keyword>
<proteinExistence type="inferred from homology"/>
<dbReference type="GO" id="GO:0005656">
    <property type="term" value="C:nuclear pre-replicative complex"/>
    <property type="evidence" value="ECO:0007669"/>
    <property type="project" value="UniProtKB-ARBA"/>
</dbReference>
<keyword evidence="6 11" id="KW-0347">Helicase</keyword>
<dbReference type="InterPro" id="IPR033762">
    <property type="entry name" value="MCM_OB"/>
</dbReference>
<comment type="function">
    <text evidence="11">Acts as component of the MCM2-7 complex (MCM complex) which is the replicative helicase essential for 'once per cell cycle' DNA replication initiation and elongation in eukaryotic cells. The active ATPase sites in the MCM2-7 ring are formed through the interaction surfaces of two neighboring subunits such that a critical structure of a conserved arginine finger motif is provided in trans relative to the ATP-binding site of the Walker A box of the adjacent subunit. The six ATPase active sites, however, are likely to contribute differentially to the complex helicase activity.</text>
</comment>
<dbReference type="InterPro" id="IPR012340">
    <property type="entry name" value="NA-bd_OB-fold"/>
</dbReference>
<reference evidence="14" key="1">
    <citation type="submission" date="2011-05" db="EMBL/GenBank/DDBJ databases">
        <title>The genome sequence of Vittaforma corneae strain ATCC 50505.</title>
        <authorList>
            <consortium name="The Broad Institute Genome Sequencing Platform"/>
            <person name="Cuomo C."/>
            <person name="Didier E."/>
            <person name="Bowers L."/>
            <person name="Young S.K."/>
            <person name="Zeng Q."/>
            <person name="Gargeya S."/>
            <person name="Fitzgerald M."/>
            <person name="Haas B."/>
            <person name="Abouelleil A."/>
            <person name="Alvarado L."/>
            <person name="Arachchi H.M."/>
            <person name="Berlin A."/>
            <person name="Chapman S.B."/>
            <person name="Gearin G."/>
            <person name="Goldberg J."/>
            <person name="Griggs A."/>
            <person name="Gujja S."/>
            <person name="Hansen M."/>
            <person name="Heiman D."/>
            <person name="Howarth C."/>
            <person name="Larimer J."/>
            <person name="Lui A."/>
            <person name="MacDonald P.J.P."/>
            <person name="McCowen C."/>
            <person name="Montmayeur A."/>
            <person name="Murphy C."/>
            <person name="Neiman D."/>
            <person name="Pearson M."/>
            <person name="Priest M."/>
            <person name="Roberts A."/>
            <person name="Saif S."/>
            <person name="Shea T."/>
            <person name="Sisk P."/>
            <person name="Stolte C."/>
            <person name="Sykes S."/>
            <person name="Wortman J."/>
            <person name="Nusbaum C."/>
            <person name="Birren B."/>
        </authorList>
    </citation>
    <scope>NUCLEOTIDE SEQUENCE [LARGE SCALE GENOMIC DNA]</scope>
    <source>
        <strain evidence="14">ATCC 50505</strain>
    </source>
</reference>
<keyword evidence="5 11" id="KW-0378">Hydrolase</keyword>
<dbReference type="Gene3D" id="2.40.50.140">
    <property type="entry name" value="Nucleic acid-binding proteins"/>
    <property type="match status" value="1"/>
</dbReference>
<organism evidence="13 14">
    <name type="scientific">Vittaforma corneae (strain ATCC 50505)</name>
    <name type="common">Microsporidian parasite</name>
    <name type="synonym">Nosema corneum</name>
    <dbReference type="NCBI Taxonomy" id="993615"/>
    <lineage>
        <taxon>Eukaryota</taxon>
        <taxon>Fungi</taxon>
        <taxon>Fungi incertae sedis</taxon>
        <taxon>Microsporidia</taxon>
        <taxon>Nosematidae</taxon>
        <taxon>Vittaforma</taxon>
    </lineage>
</organism>
<dbReference type="SUPFAM" id="SSF52540">
    <property type="entry name" value="P-loop containing nucleoside triphosphate hydrolases"/>
    <property type="match status" value="1"/>
</dbReference>
<dbReference type="InterPro" id="IPR008047">
    <property type="entry name" value="MCM_4"/>
</dbReference>
<evidence type="ECO:0000256" key="1">
    <source>
        <dbReference type="ARBA" id="ARBA00004123"/>
    </source>
</evidence>
<dbReference type="FunFam" id="3.40.50.300:FF:000826">
    <property type="entry name" value="Replicative DNA helicase Mcm"/>
    <property type="match status" value="1"/>
</dbReference>
<accession>L2GL32</accession>
<dbReference type="PROSITE" id="PS00847">
    <property type="entry name" value="MCM_1"/>
    <property type="match status" value="1"/>
</dbReference>
<dbReference type="PRINTS" id="PR01657">
    <property type="entry name" value="MCMFAMILY"/>
</dbReference>
<comment type="subcellular location">
    <subcellularLocation>
        <location evidence="1">Nucleus</location>
    </subcellularLocation>
</comment>
<keyword evidence="8 10" id="KW-0238">DNA-binding</keyword>
<evidence type="ECO:0000259" key="12">
    <source>
        <dbReference type="PROSITE" id="PS50051"/>
    </source>
</evidence>
<dbReference type="InterPro" id="IPR041562">
    <property type="entry name" value="MCM_lid"/>
</dbReference>
<dbReference type="EC" id="3.6.4.12" evidence="11"/>
<dbReference type="PRINTS" id="PR01660">
    <property type="entry name" value="MCMPROTEIN4"/>
</dbReference>
<dbReference type="OrthoDB" id="10251574at2759"/>
<dbReference type="OMA" id="TEIGDGW"/>
<evidence type="ECO:0000256" key="3">
    <source>
        <dbReference type="ARBA" id="ARBA00022705"/>
    </source>
</evidence>
<dbReference type="GO" id="GO:0031261">
    <property type="term" value="C:DNA replication preinitiation complex"/>
    <property type="evidence" value="ECO:0007669"/>
    <property type="project" value="UniProtKB-ARBA"/>
</dbReference>
<evidence type="ECO:0000256" key="9">
    <source>
        <dbReference type="ARBA" id="ARBA00023242"/>
    </source>
</evidence>
<dbReference type="Gene3D" id="3.40.50.300">
    <property type="entry name" value="P-loop containing nucleotide triphosphate hydrolases"/>
    <property type="match status" value="1"/>
</dbReference>
<evidence type="ECO:0000256" key="10">
    <source>
        <dbReference type="RuleBase" id="RU004070"/>
    </source>
</evidence>
<comment type="similarity">
    <text evidence="2 10">Belongs to the MCM family.</text>
</comment>
<dbReference type="SMART" id="SM00350">
    <property type="entry name" value="MCM"/>
    <property type="match status" value="1"/>
</dbReference>
<keyword evidence="7 10" id="KW-0067">ATP-binding</keyword>
<dbReference type="VEuPathDB" id="MicrosporidiaDB:VICG_01966"/>
<dbReference type="GeneID" id="19882676"/>
<dbReference type="InterPro" id="IPR031327">
    <property type="entry name" value="MCM"/>
</dbReference>
<evidence type="ECO:0000313" key="13">
    <source>
        <dbReference type="EMBL" id="ELA41007.1"/>
    </source>
</evidence>
<dbReference type="PROSITE" id="PS50051">
    <property type="entry name" value="MCM_2"/>
    <property type="match status" value="1"/>
</dbReference>
<evidence type="ECO:0000256" key="11">
    <source>
        <dbReference type="RuleBase" id="RU368062"/>
    </source>
</evidence>
<dbReference type="Pfam" id="PF00493">
    <property type="entry name" value="MCM"/>
    <property type="match status" value="1"/>
</dbReference>
<dbReference type="InParanoid" id="L2GL32"/>
<dbReference type="Gene3D" id="3.30.1640.10">
    <property type="entry name" value="mini-chromosome maintenance (MCM) complex, chain A, domain 1"/>
    <property type="match status" value="1"/>
</dbReference>
<dbReference type="PANTHER" id="PTHR11630:SF66">
    <property type="entry name" value="DNA REPLICATION LICENSING FACTOR MCM4"/>
    <property type="match status" value="1"/>
</dbReference>
<evidence type="ECO:0000256" key="5">
    <source>
        <dbReference type="ARBA" id="ARBA00022801"/>
    </source>
</evidence>
<keyword evidence="3 11" id="KW-0235">DNA replication</keyword>
<dbReference type="AlphaFoldDB" id="L2GL32"/>
<comment type="catalytic activity">
    <reaction evidence="11">
        <text>ATP + H2O = ADP + phosphate + H(+)</text>
        <dbReference type="Rhea" id="RHEA:13065"/>
        <dbReference type="ChEBI" id="CHEBI:15377"/>
        <dbReference type="ChEBI" id="CHEBI:15378"/>
        <dbReference type="ChEBI" id="CHEBI:30616"/>
        <dbReference type="ChEBI" id="CHEBI:43474"/>
        <dbReference type="ChEBI" id="CHEBI:456216"/>
        <dbReference type="EC" id="3.6.4.12"/>
    </reaction>
</comment>
<dbReference type="FunFam" id="2.20.28.10:FF:000003">
    <property type="entry name" value="DNA helicase"/>
    <property type="match status" value="1"/>
</dbReference>
<feature type="domain" description="MCM C-terminal AAA(+) ATPase" evidence="12">
    <location>
        <begin position="319"/>
        <end position="524"/>
    </location>
</feature>
<dbReference type="GO" id="GO:0097373">
    <property type="term" value="C:MCM core complex"/>
    <property type="evidence" value="ECO:0007669"/>
    <property type="project" value="UniProtKB-ARBA"/>
</dbReference>
<dbReference type="PANTHER" id="PTHR11630">
    <property type="entry name" value="DNA REPLICATION LICENSING FACTOR MCM FAMILY MEMBER"/>
    <property type="match status" value="1"/>
</dbReference>
<evidence type="ECO:0000313" key="14">
    <source>
        <dbReference type="Proteomes" id="UP000011082"/>
    </source>
</evidence>
<gene>
    <name evidence="13" type="ORF">VICG_01966</name>
</gene>
<evidence type="ECO:0000256" key="7">
    <source>
        <dbReference type="ARBA" id="ARBA00022840"/>
    </source>
</evidence>
<dbReference type="RefSeq" id="XP_007605411.1">
    <property type="nucleotide sequence ID" value="XM_007605349.1"/>
</dbReference>
<dbReference type="EMBL" id="JH370152">
    <property type="protein sequence ID" value="ELA41007.1"/>
    <property type="molecule type" value="Genomic_DNA"/>
</dbReference>
<dbReference type="InterPro" id="IPR027925">
    <property type="entry name" value="MCM_N"/>
</dbReference>
<dbReference type="InterPro" id="IPR018525">
    <property type="entry name" value="MCM_CS"/>
</dbReference>
<dbReference type="Pfam" id="PF17207">
    <property type="entry name" value="MCM_OB"/>
    <property type="match status" value="1"/>
</dbReference>
<dbReference type="Pfam" id="PF14551">
    <property type="entry name" value="MCM_N"/>
    <property type="match status" value="1"/>
</dbReference>
<dbReference type="GO" id="GO:0017116">
    <property type="term" value="F:single-stranded DNA helicase activity"/>
    <property type="evidence" value="ECO:0007669"/>
    <property type="project" value="TreeGrafter"/>
</dbReference>
<sequence>MEDFHLSSERFSFDEDNIANRLTLTPSQIDLSSNITQYADSERIKLIWGTTINIQNTIENFKEFIRRSTKYVEMLTNINLTRVFVMHLDCAELEEALFLELLSYPQEVIPLFQSCLGEIYMEMFLEQPEEIKIRPYNIGRPLSIRDVDPKDIDKIVSVTGMAVRTSSIIPEVRRAVYFCVKCTRRVSVDSIKNIINEPTICECGEKYVFELRHNEGDYIDRQVVKIQELPECIPDGATPSTITVISKDDLVDSLIPGDKITAIGILRAVPVRVSPNLKKLKSSFRVFVELLSATVSNKKHEDTTDYLSEIDRLRRQKNIYDILTASIAPSVYGLENVKKSLLLQLFGGVSKNLKSSRLRGDINILLAGDPGISKSQLLSFVHRISQRGMYTSGRGSSAVGLTASVSKDPDSGQYILESGALVLSDKGVCCIDEFDKMSDSTRSVLHEVMEQQTVSIAKAGIITTLNSRCSILASCNPVESKYNLKKSILENINLPPTLLSRFDIIAVLIDRPDDKLDRRVAEHILDMYAGEKEESRGVSPGLLKAYIKEAKKITPVLTSQSIDALVEAYVDLRQLDNGKTVTATTRQLESLVRLSEAHARMRFSYTVDIVDVKEAIRLIKESLLLYALDPKTGRVDIDMVITGKSASEGKHIDMVCESVLKLVKKKTSYAELLATLGVEERILSEALRELDGEEVIVYDKVNGTIERVK</sequence>
<dbReference type="InterPro" id="IPR001208">
    <property type="entry name" value="MCM_dom"/>
</dbReference>
<dbReference type="GO" id="GO:0042555">
    <property type="term" value="C:MCM complex"/>
    <property type="evidence" value="ECO:0007669"/>
    <property type="project" value="UniProtKB-UniRule"/>
</dbReference>
<evidence type="ECO:0000256" key="4">
    <source>
        <dbReference type="ARBA" id="ARBA00022741"/>
    </source>
</evidence>
<dbReference type="GO" id="GO:1902975">
    <property type="term" value="P:mitotic DNA replication initiation"/>
    <property type="evidence" value="ECO:0007669"/>
    <property type="project" value="TreeGrafter"/>
</dbReference>
<dbReference type="SUPFAM" id="SSF50249">
    <property type="entry name" value="Nucleic acid-binding proteins"/>
    <property type="match status" value="1"/>
</dbReference>
<keyword evidence="4 10" id="KW-0547">Nucleotide-binding</keyword>
<dbReference type="GO" id="GO:0006271">
    <property type="term" value="P:DNA strand elongation involved in DNA replication"/>
    <property type="evidence" value="ECO:0007669"/>
    <property type="project" value="TreeGrafter"/>
</dbReference>
<dbReference type="Pfam" id="PF17855">
    <property type="entry name" value="MCM_lid"/>
    <property type="match status" value="1"/>
</dbReference>